<feature type="compositionally biased region" description="Low complexity" evidence="1">
    <location>
        <begin position="96"/>
        <end position="112"/>
    </location>
</feature>
<organism>
    <name type="scientific">Culex quinquefasciatus</name>
    <name type="common">Southern house mosquito</name>
    <name type="synonym">Culex pungens</name>
    <dbReference type="NCBI Taxonomy" id="7176"/>
    <lineage>
        <taxon>Eukaryota</taxon>
        <taxon>Metazoa</taxon>
        <taxon>Ecdysozoa</taxon>
        <taxon>Arthropoda</taxon>
        <taxon>Hexapoda</taxon>
        <taxon>Insecta</taxon>
        <taxon>Pterygota</taxon>
        <taxon>Neoptera</taxon>
        <taxon>Endopterygota</taxon>
        <taxon>Diptera</taxon>
        <taxon>Nematocera</taxon>
        <taxon>Culicoidea</taxon>
        <taxon>Culicidae</taxon>
        <taxon>Culicinae</taxon>
        <taxon>Culicini</taxon>
        <taxon>Culex</taxon>
        <taxon>Culex</taxon>
    </lineage>
</organism>
<feature type="region of interest" description="Disordered" evidence="1">
    <location>
        <begin position="54"/>
        <end position="152"/>
    </location>
</feature>
<gene>
    <name evidence="3" type="primary">6035118</name>
    <name evidence="2" type="ORF">CpipJ_CPIJ003781</name>
</gene>
<accession>B0W9H0</accession>
<dbReference type="KEGG" id="cqu:CpipJ_CPIJ003781"/>
<dbReference type="EMBL" id="DS231864">
    <property type="protein sequence ID" value="EDS40195.1"/>
    <property type="molecule type" value="Genomic_DNA"/>
</dbReference>
<reference evidence="2" key="1">
    <citation type="submission" date="2007-03" db="EMBL/GenBank/DDBJ databases">
        <title>Annotation of Culex pipiens quinquefasciatus.</title>
        <authorList>
            <consortium name="The Broad Institute Genome Sequencing Platform"/>
            <person name="Atkinson P.W."/>
            <person name="Hemingway J."/>
            <person name="Christensen B.M."/>
            <person name="Higgs S."/>
            <person name="Kodira C."/>
            <person name="Hannick L."/>
            <person name="Megy K."/>
            <person name="O'Leary S."/>
            <person name="Pearson M."/>
            <person name="Haas B.J."/>
            <person name="Mauceli E."/>
            <person name="Wortman J.R."/>
            <person name="Lee N.H."/>
            <person name="Guigo R."/>
            <person name="Stanke M."/>
            <person name="Alvarado L."/>
            <person name="Amedeo P."/>
            <person name="Antoine C.H."/>
            <person name="Arensburger P."/>
            <person name="Bidwell S.L."/>
            <person name="Crawford M."/>
            <person name="Camaro F."/>
            <person name="Devon K."/>
            <person name="Engels R."/>
            <person name="Hammond M."/>
            <person name="Howarth C."/>
            <person name="Koehrsen M."/>
            <person name="Lawson D."/>
            <person name="Montgomery P."/>
            <person name="Nene V."/>
            <person name="Nusbaum C."/>
            <person name="Puiu D."/>
            <person name="Romero-Severson J."/>
            <person name="Severson D.W."/>
            <person name="Shumway M."/>
            <person name="Sisk P."/>
            <person name="Stolte C."/>
            <person name="Zeng Q."/>
            <person name="Eisenstadt E."/>
            <person name="Fraser-Liggett C."/>
            <person name="Strausberg R."/>
            <person name="Galagan J."/>
            <person name="Birren B."/>
            <person name="Collins F.H."/>
        </authorList>
    </citation>
    <scope>NUCLEOTIDE SEQUENCE [LARGE SCALE GENOMIC DNA]</scope>
    <source>
        <strain evidence="2">JHB</strain>
    </source>
</reference>
<name>B0W9H0_CULQU</name>
<feature type="region of interest" description="Disordered" evidence="1">
    <location>
        <begin position="203"/>
        <end position="222"/>
    </location>
</feature>
<dbReference type="HOGENOM" id="CLU_1090910_0_0_1"/>
<dbReference type="InParanoid" id="B0W9H0"/>
<reference evidence="3" key="2">
    <citation type="submission" date="2021-02" db="UniProtKB">
        <authorList>
            <consortium name="EnsemblMetazoa"/>
        </authorList>
    </citation>
    <scope>IDENTIFICATION</scope>
    <source>
        <strain evidence="3">JHB</strain>
    </source>
</reference>
<dbReference type="Proteomes" id="UP000002320">
    <property type="component" value="Unassembled WGS sequence"/>
</dbReference>
<feature type="compositionally biased region" description="Basic and acidic residues" evidence="1">
    <location>
        <begin position="76"/>
        <end position="93"/>
    </location>
</feature>
<keyword evidence="4" id="KW-1185">Reference proteome</keyword>
<evidence type="ECO:0000313" key="2">
    <source>
        <dbReference type="EMBL" id="EDS40195.1"/>
    </source>
</evidence>
<protein>
    <submittedName>
        <fullName evidence="2 3">Uncharacterized protein</fullName>
    </submittedName>
</protein>
<evidence type="ECO:0000256" key="1">
    <source>
        <dbReference type="SAM" id="MobiDB-lite"/>
    </source>
</evidence>
<dbReference type="AlphaFoldDB" id="B0W9H0"/>
<dbReference type="EnsemblMetazoa" id="CPIJ003781-RA">
    <property type="protein sequence ID" value="CPIJ003781-PA"/>
    <property type="gene ID" value="CPIJ003781"/>
</dbReference>
<dbReference type="VEuPathDB" id="VectorBase:CPIJ003781"/>
<proteinExistence type="predicted"/>
<feature type="compositionally biased region" description="Basic and acidic residues" evidence="1">
    <location>
        <begin position="56"/>
        <end position="69"/>
    </location>
</feature>
<evidence type="ECO:0000313" key="4">
    <source>
        <dbReference type="Proteomes" id="UP000002320"/>
    </source>
</evidence>
<feature type="compositionally biased region" description="Basic and acidic residues" evidence="1">
    <location>
        <begin position="210"/>
        <end position="219"/>
    </location>
</feature>
<evidence type="ECO:0000313" key="3">
    <source>
        <dbReference type="EnsemblMetazoa" id="CPIJ003781-PA"/>
    </source>
</evidence>
<sequence length="255" mass="28862">MQAATKDRDICRRVPVRVSSGERNEPMCTMYNGCRLNTDGFPVRSSRCTRCCHPRLPGDSREPENRQEESSEEPEVVPHEASSEERGSAKSDDPESVPVPEPAVSAPAQPSQFLCGSQTGWPHLGHVRNPGTWVTQSPQHRHCGDGIAGNRRQRYQKRDPEFFDWERTRRLLRKLPAVFVWMVSSSRLEAKIVRIVFVHSRDVAGPPEPPDSRQGDDGRFSQQRVQFVVNTPSPLVLSCTYSTVDRSQHFPFENS</sequence>